<name>A0A6L2Q725_COPFO</name>
<keyword evidence="3" id="KW-1185">Reference proteome</keyword>
<dbReference type="EMBL" id="BLKM01002316">
    <property type="protein sequence ID" value="GFG40669.1"/>
    <property type="molecule type" value="Genomic_DNA"/>
</dbReference>
<evidence type="ECO:0000313" key="3">
    <source>
        <dbReference type="Proteomes" id="UP000502823"/>
    </source>
</evidence>
<dbReference type="InParanoid" id="A0A6L2Q725"/>
<evidence type="ECO:0000313" key="2">
    <source>
        <dbReference type="EMBL" id="GFG40669.1"/>
    </source>
</evidence>
<accession>A0A6L2Q725</accession>
<evidence type="ECO:0000256" key="1">
    <source>
        <dbReference type="SAM" id="MobiDB-lite"/>
    </source>
</evidence>
<protein>
    <submittedName>
        <fullName evidence="2">Uncharacterized protein</fullName>
    </submittedName>
</protein>
<gene>
    <name evidence="2" type="ORF">Cfor_06706</name>
</gene>
<dbReference type="OrthoDB" id="6782038at2759"/>
<dbReference type="AlphaFoldDB" id="A0A6L2Q725"/>
<reference evidence="3" key="1">
    <citation type="submission" date="2020-01" db="EMBL/GenBank/DDBJ databases">
        <title>Draft genome sequence of the Termite Coptotermes fromosanus.</title>
        <authorList>
            <person name="Itakura S."/>
            <person name="Yosikawa Y."/>
            <person name="Umezawa K."/>
        </authorList>
    </citation>
    <scope>NUCLEOTIDE SEQUENCE [LARGE SCALE GENOMIC DNA]</scope>
</reference>
<feature type="compositionally biased region" description="Low complexity" evidence="1">
    <location>
        <begin position="141"/>
        <end position="153"/>
    </location>
</feature>
<proteinExistence type="predicted"/>
<organism evidence="2 3">
    <name type="scientific">Coptotermes formosanus</name>
    <name type="common">Formosan subterranean termite</name>
    <dbReference type="NCBI Taxonomy" id="36987"/>
    <lineage>
        <taxon>Eukaryota</taxon>
        <taxon>Metazoa</taxon>
        <taxon>Ecdysozoa</taxon>
        <taxon>Arthropoda</taxon>
        <taxon>Hexapoda</taxon>
        <taxon>Insecta</taxon>
        <taxon>Pterygota</taxon>
        <taxon>Neoptera</taxon>
        <taxon>Polyneoptera</taxon>
        <taxon>Dictyoptera</taxon>
        <taxon>Blattodea</taxon>
        <taxon>Blattoidea</taxon>
        <taxon>Termitoidae</taxon>
        <taxon>Rhinotermitidae</taxon>
        <taxon>Coptotermes</taxon>
    </lineage>
</organism>
<sequence length="240" mass="26568">MKSLSELEPLMEPGTGYRSFIDPVRQEEGALPRQCFLARNLEDRRRGQQLTTILLAALLRTSIYSGAVTINTTPSKLITTLQGTVTPDTTPVNPSFNSETSSVMATTDFRTSHTTRPSVPLSTTEQPAITVTTAEAIGTTTTTRTTTTTTTATHQQQLPAHRIPSRLEEKLESLSCDIPPLPTESRLWRGNETHELMLPITVSRLQHDCPFVCSRPQIVNRRSGSQRVTDKNAFSSHYDC</sequence>
<comment type="caution">
    <text evidence="2">The sequence shown here is derived from an EMBL/GenBank/DDBJ whole genome shotgun (WGS) entry which is preliminary data.</text>
</comment>
<dbReference type="Proteomes" id="UP000502823">
    <property type="component" value="Unassembled WGS sequence"/>
</dbReference>
<feature type="region of interest" description="Disordered" evidence="1">
    <location>
        <begin position="141"/>
        <end position="160"/>
    </location>
</feature>